<dbReference type="PANTHER" id="PTHR22683:SF41">
    <property type="entry name" value="DNA TRANSLOCASE FTSK"/>
    <property type="match status" value="1"/>
</dbReference>
<dbReference type="GO" id="GO:0003677">
    <property type="term" value="F:DNA binding"/>
    <property type="evidence" value="ECO:0007669"/>
    <property type="project" value="InterPro"/>
</dbReference>
<evidence type="ECO:0000256" key="3">
    <source>
        <dbReference type="PROSITE-ProRule" id="PRU00289"/>
    </source>
</evidence>
<evidence type="ECO:0000256" key="1">
    <source>
        <dbReference type="ARBA" id="ARBA00022741"/>
    </source>
</evidence>
<proteinExistence type="predicted"/>
<dbReference type="RefSeq" id="WP_082745993.1">
    <property type="nucleotide sequence ID" value="NZ_JAUOQI010000005.1"/>
</dbReference>
<dbReference type="Pfam" id="PF01580">
    <property type="entry name" value="FtsK_SpoIIIE"/>
    <property type="match status" value="1"/>
</dbReference>
<dbReference type="PANTHER" id="PTHR22683">
    <property type="entry name" value="SPORULATION PROTEIN RELATED"/>
    <property type="match status" value="1"/>
</dbReference>
<dbReference type="NCBIfam" id="TIGR03237">
    <property type="entry name" value="dnd_assoc_2"/>
    <property type="match status" value="1"/>
</dbReference>
<feature type="region of interest" description="Disordered" evidence="4">
    <location>
        <begin position="1289"/>
        <end position="1330"/>
    </location>
</feature>
<evidence type="ECO:0000256" key="2">
    <source>
        <dbReference type="ARBA" id="ARBA00022840"/>
    </source>
</evidence>
<evidence type="ECO:0000256" key="4">
    <source>
        <dbReference type="SAM" id="MobiDB-lite"/>
    </source>
</evidence>
<accession>A0AAW7Z3U7</accession>
<organism evidence="6 7">
    <name type="scientific">Alteromonas stellipolaris</name>
    <dbReference type="NCBI Taxonomy" id="233316"/>
    <lineage>
        <taxon>Bacteria</taxon>
        <taxon>Pseudomonadati</taxon>
        <taxon>Pseudomonadota</taxon>
        <taxon>Gammaproteobacteria</taxon>
        <taxon>Alteromonadales</taxon>
        <taxon>Alteromonadaceae</taxon>
        <taxon>Alteromonas/Salinimonas group</taxon>
        <taxon>Alteromonas</taxon>
    </lineage>
</organism>
<dbReference type="EMBL" id="JAUOQI010000005">
    <property type="protein sequence ID" value="MDO6577616.1"/>
    <property type="molecule type" value="Genomic_DNA"/>
</dbReference>
<dbReference type="InterPro" id="IPR002543">
    <property type="entry name" value="FtsK_dom"/>
</dbReference>
<feature type="binding site" evidence="3">
    <location>
        <begin position="1475"/>
        <end position="1482"/>
    </location>
    <ligand>
        <name>ATP</name>
        <dbReference type="ChEBI" id="CHEBI:30616"/>
    </ligand>
</feature>
<sequence>MSKKQFEDFLVSHFNNWAEQSLISGHRYQFTSPDSARGQKLHSAFLKQQSRYVEVKGTKLPCIEYEKASLIPVFHSDESGFSENFISHLRDEIAAQPEVLDGCALLIIHNSSLDTIINSAEDVAQQGHVWNPENIKHMLYQELDQNDEKLKVSECLLDYQFDQILDDKATMFGFEELYNAVSDGDLRFPELGLLNDEAILSWKNEEQIQLRIQENKRLSDELNFITEHFPNELPEKLASLDFSETFVKEHFETENPDQWRESLELEQCYQEQQKNRTNLLELEKESTLFGELLKKGKSDKGAGKRERHLILLLEEQQSEFNLEFTFINGRISTSSCTIQHNKEQPPISIDINNSGGIRSRVVLTSNFGGEARYFSLQVKTDKPQETHKFRILVLRKGDFDVAHFEHICLVDPAKKWITLQTDDQALQVSDKQPTFVITENYQAISAADYGIVDFKQLASEKDEIFFCVQGQYSELLFNVEGEVSTESLTLPLLLDQGRFNYLFEKGYNGQFNRNKSKVLIDGKEIAPKLRRLELLQNEALLLDERALSKHYASDDVCLDDISSDYPDLFAEYNKLFDYLVTNRTLISIAGWEPDFREIVARIVDIYINEISKIPFDAPLSQAHKKLVLIGFAEFEERESIQEYITPFHPAVLAYNLNVATALLSDKLDSGSFKELPSITINRLSAQGLLPFIYDPTHDFSYNHAEKENVFWSRLIPQQDSSYDYVRALVSDKVEKFTAAFKHLFTAGSKTTLIINSVNNLHNEELFLGVVDYVKRKKGKITRIHVNLYNEEDYYTWFDRFADTASYDDIKNLCELNKGSIKEQADTIVDLLRTRLTYSKFLITDNHDSQAYAHICFFKNNERVRAEDINVLKQKSGVVCRGLMPGEAASNKHGSFYTAFGLEGVNTENSAPLKLIEKYSALIKPARSNHVQYTPTRSQALVVTDSFKKLLNVSYKNSIWTTIIDPKVTLDFFEGEKDMVLIHYSDNYTNSVNYDAITVTEQTDLYHKVLDNDNGGLIGEFNAFNGEWLLNLVTANSNERKEKRGILGAYKFVHCLLHKSDITWVPLSIAEIIRVAGNLGLKAKESDFSRFSQGFKSGAISDDVLFVGFKDRKLILLPVEVKTGKRQTHSKGVTQAKELKRYFEELLGETSLASHLYRGLFIRQIMMQIDKYKLYDVYPNDYFKPVTDNFAWWLQGDYSLAQLTNYPEAMLFVNVEDKDFTKASFTQVLDVLKIEIPAGDLTDSQGNISHLLRTPLQKLYAELKPVNLYHIEDNYILDGETQIEPIASYAGSDEDSPAISTKAANETENKTASEQSEPPTETASTQQIEVKRKKMPEGELLELYQRIIDCYYSYNIPVSKPTSEVPYVEGPASILFRVELNPGTDPRKLFEKSQALKLDLRLEQEQEVGFAIDKGCVTIDVPKSDSQRYYVDQEDIWPSWERPINALEVPLGEDRFGNVVKINFSSSNCPHLLIGGTTGSGKSEALNTILYGMCEHYSNSELRLMLIDPKGTELNDFERYPHLLGQIGWDDADALQLLSEAVEEMQSRYATFKKAGVRSLPDYNAKVSDEERIPWWVLVLDEYADLTSDKDMKKDIEAELKRLAQKARAAGIHLIIATQKPSGDVISTNLRSNLPAQLALRVKNGTESRVILDEQGAEVLNGKGDSYLKSEGKLSRIQCARISNNSENTTKSTT</sequence>
<dbReference type="PROSITE" id="PS50901">
    <property type="entry name" value="FTSK"/>
    <property type="match status" value="1"/>
</dbReference>
<dbReference type="InterPro" id="IPR027417">
    <property type="entry name" value="P-loop_NTPase"/>
</dbReference>
<keyword evidence="2 3" id="KW-0067">ATP-binding</keyword>
<dbReference type="SUPFAM" id="SSF52540">
    <property type="entry name" value="P-loop containing nucleoside triphosphate hydrolases"/>
    <property type="match status" value="1"/>
</dbReference>
<dbReference type="InterPro" id="IPR017646">
    <property type="entry name" value="Dnd_assoc_2"/>
</dbReference>
<feature type="domain" description="FtsK" evidence="5">
    <location>
        <begin position="1456"/>
        <end position="1648"/>
    </location>
</feature>
<protein>
    <submittedName>
        <fullName evidence="6">DNA phosphorothioation-dependent restriction protein DptH</fullName>
    </submittedName>
</protein>
<name>A0AAW7Z3U7_9ALTE</name>
<keyword evidence="1 3" id="KW-0547">Nucleotide-binding</keyword>
<evidence type="ECO:0000313" key="7">
    <source>
        <dbReference type="Proteomes" id="UP001170717"/>
    </source>
</evidence>
<comment type="caution">
    <text evidence="6">The sequence shown here is derived from an EMBL/GenBank/DDBJ whole genome shotgun (WGS) entry which is preliminary data.</text>
</comment>
<dbReference type="InterPro" id="IPR050206">
    <property type="entry name" value="FtsK/SpoIIIE/SftA"/>
</dbReference>
<gene>
    <name evidence="6" type="primary">dptH</name>
    <name evidence="6" type="ORF">Q4527_09430</name>
</gene>
<feature type="compositionally biased region" description="Polar residues" evidence="4">
    <location>
        <begin position="1311"/>
        <end position="1327"/>
    </location>
</feature>
<reference evidence="6" key="1">
    <citation type="submission" date="2023-07" db="EMBL/GenBank/DDBJ databases">
        <title>Genome content predicts the carbon catabolic preferences of heterotrophic bacteria.</title>
        <authorList>
            <person name="Gralka M."/>
        </authorList>
    </citation>
    <scope>NUCLEOTIDE SEQUENCE</scope>
    <source>
        <strain evidence="6">F2M12</strain>
    </source>
</reference>
<evidence type="ECO:0000313" key="6">
    <source>
        <dbReference type="EMBL" id="MDO6577616.1"/>
    </source>
</evidence>
<dbReference type="Proteomes" id="UP001170717">
    <property type="component" value="Unassembled WGS sequence"/>
</dbReference>
<dbReference type="Gene3D" id="3.40.50.300">
    <property type="entry name" value="P-loop containing nucleotide triphosphate hydrolases"/>
    <property type="match status" value="1"/>
</dbReference>
<evidence type="ECO:0000259" key="5">
    <source>
        <dbReference type="PROSITE" id="PS50901"/>
    </source>
</evidence>
<dbReference type="GO" id="GO:0005524">
    <property type="term" value="F:ATP binding"/>
    <property type="evidence" value="ECO:0007669"/>
    <property type="project" value="UniProtKB-UniRule"/>
</dbReference>